<gene>
    <name evidence="10" type="ORF">P5673_027861</name>
</gene>
<evidence type="ECO:0000259" key="9">
    <source>
        <dbReference type="PROSITE" id="PS51154"/>
    </source>
</evidence>
<dbReference type="InterPro" id="IPR043472">
    <property type="entry name" value="Macro_dom-like"/>
</dbReference>
<comment type="catalytic activity">
    <reaction evidence="1">
        <text>S-ubiquitinyl-[E2 ubiquitin-conjugating enzyme]-L-cysteine + [acceptor protein]-L-lysine = [E2 ubiquitin-conjugating enzyme]-L-cysteine + N(6)-ubiquitinyl-[acceptor protein]-L-lysine.</text>
        <dbReference type="EC" id="2.3.2.27"/>
    </reaction>
</comment>
<dbReference type="AlphaFoldDB" id="A0AAD9PY35"/>
<evidence type="ECO:0000313" key="10">
    <source>
        <dbReference type="EMBL" id="KAK2551272.1"/>
    </source>
</evidence>
<proteinExistence type="predicted"/>
<feature type="compositionally biased region" description="Basic and acidic residues" evidence="7">
    <location>
        <begin position="332"/>
        <end position="350"/>
    </location>
</feature>
<dbReference type="GO" id="GO:0046872">
    <property type="term" value="F:metal ion binding"/>
    <property type="evidence" value="ECO:0007669"/>
    <property type="project" value="UniProtKB-KW"/>
</dbReference>
<dbReference type="Pfam" id="PF18102">
    <property type="entry name" value="DTC"/>
    <property type="match status" value="1"/>
</dbReference>
<dbReference type="PANTHER" id="PTHR12622">
    <property type="entry name" value="DELTEX-RELATED"/>
    <property type="match status" value="1"/>
</dbReference>
<dbReference type="EC" id="2.3.2.27" evidence="3"/>
<organism evidence="10 11">
    <name type="scientific">Acropora cervicornis</name>
    <name type="common">Staghorn coral</name>
    <dbReference type="NCBI Taxonomy" id="6130"/>
    <lineage>
        <taxon>Eukaryota</taxon>
        <taxon>Metazoa</taxon>
        <taxon>Cnidaria</taxon>
        <taxon>Anthozoa</taxon>
        <taxon>Hexacorallia</taxon>
        <taxon>Scleractinia</taxon>
        <taxon>Astrocoeniina</taxon>
        <taxon>Acroporidae</taxon>
        <taxon>Acropora</taxon>
    </lineage>
</organism>
<evidence type="ECO:0000256" key="1">
    <source>
        <dbReference type="ARBA" id="ARBA00000900"/>
    </source>
</evidence>
<feature type="domain" description="RRM" evidence="8">
    <location>
        <begin position="26"/>
        <end position="105"/>
    </location>
</feature>
<evidence type="ECO:0000256" key="2">
    <source>
        <dbReference type="ARBA" id="ARBA00004906"/>
    </source>
</evidence>
<keyword evidence="5" id="KW-0479">Metal-binding</keyword>
<dbReference type="GO" id="GO:0003723">
    <property type="term" value="F:RNA binding"/>
    <property type="evidence" value="ECO:0007669"/>
    <property type="project" value="UniProtKB-UniRule"/>
</dbReference>
<comment type="pathway">
    <text evidence="2">Protein modification; protein ubiquitination.</text>
</comment>
<dbReference type="GO" id="GO:0007219">
    <property type="term" value="P:Notch signaling pathway"/>
    <property type="evidence" value="ECO:0007669"/>
    <property type="project" value="InterPro"/>
</dbReference>
<dbReference type="InterPro" id="IPR039396">
    <property type="entry name" value="Deltex_C"/>
</dbReference>
<feature type="domain" description="Macro" evidence="9">
    <location>
        <begin position="450"/>
        <end position="640"/>
    </location>
</feature>
<evidence type="ECO:0000256" key="4">
    <source>
        <dbReference type="ARBA" id="ARBA00022679"/>
    </source>
</evidence>
<dbReference type="Proteomes" id="UP001249851">
    <property type="component" value="Unassembled WGS sequence"/>
</dbReference>
<evidence type="ECO:0000256" key="3">
    <source>
        <dbReference type="ARBA" id="ARBA00012483"/>
    </source>
</evidence>
<comment type="caution">
    <text evidence="10">The sequence shown here is derived from an EMBL/GenBank/DDBJ whole genome shotgun (WGS) entry which is preliminary data.</text>
</comment>
<keyword evidence="6" id="KW-0694">RNA-binding</keyword>
<evidence type="ECO:0000259" key="8">
    <source>
        <dbReference type="PROSITE" id="PS50102"/>
    </source>
</evidence>
<reference evidence="10" key="1">
    <citation type="journal article" date="2023" name="G3 (Bethesda)">
        <title>Whole genome assembly and annotation of the endangered Caribbean coral Acropora cervicornis.</title>
        <authorList>
            <person name="Selwyn J.D."/>
            <person name="Vollmer S.V."/>
        </authorList>
    </citation>
    <scope>NUCLEOTIDE SEQUENCE</scope>
    <source>
        <strain evidence="10">K2</strain>
    </source>
</reference>
<accession>A0AAD9PY35</accession>
<feature type="compositionally biased region" description="Basic and acidic residues" evidence="7">
    <location>
        <begin position="379"/>
        <end position="398"/>
    </location>
</feature>
<dbReference type="InterPro" id="IPR039399">
    <property type="entry name" value="Deltex_C_sf"/>
</dbReference>
<dbReference type="GO" id="GO:0016567">
    <property type="term" value="P:protein ubiquitination"/>
    <property type="evidence" value="ECO:0007669"/>
    <property type="project" value="InterPro"/>
</dbReference>
<dbReference type="Pfam" id="PF23085">
    <property type="entry name" value="RRM_PARP14_3"/>
    <property type="match status" value="1"/>
</dbReference>
<feature type="compositionally biased region" description="Polar residues" evidence="7">
    <location>
        <begin position="399"/>
        <end position="419"/>
    </location>
</feature>
<dbReference type="SUPFAM" id="SSF54928">
    <property type="entry name" value="RNA-binding domain, RBD"/>
    <property type="match status" value="1"/>
</dbReference>
<dbReference type="EMBL" id="JARQWQ010000099">
    <property type="protein sequence ID" value="KAK2551272.1"/>
    <property type="molecule type" value="Genomic_DNA"/>
</dbReference>
<dbReference type="InterPro" id="IPR039398">
    <property type="entry name" value="Deltex_fam"/>
</dbReference>
<dbReference type="SUPFAM" id="SSF52949">
    <property type="entry name" value="Macro domain-like"/>
    <property type="match status" value="1"/>
</dbReference>
<evidence type="ECO:0000256" key="6">
    <source>
        <dbReference type="PROSITE-ProRule" id="PRU00176"/>
    </source>
</evidence>
<feature type="compositionally biased region" description="Basic residues" evidence="7">
    <location>
        <begin position="369"/>
        <end position="378"/>
    </location>
</feature>
<keyword evidence="11" id="KW-1185">Reference proteome</keyword>
<dbReference type="InterPro" id="IPR002589">
    <property type="entry name" value="Macro_dom"/>
</dbReference>
<dbReference type="GO" id="GO:0061630">
    <property type="term" value="F:ubiquitin protein ligase activity"/>
    <property type="evidence" value="ECO:0007669"/>
    <property type="project" value="UniProtKB-EC"/>
</dbReference>
<feature type="compositionally biased region" description="Basic and acidic residues" evidence="7">
    <location>
        <begin position="841"/>
        <end position="856"/>
    </location>
</feature>
<feature type="compositionally biased region" description="Basic and acidic residues" evidence="7">
    <location>
        <begin position="422"/>
        <end position="442"/>
    </location>
</feature>
<dbReference type="InterPro" id="IPR000504">
    <property type="entry name" value="RRM_dom"/>
</dbReference>
<dbReference type="PROSITE" id="PS51154">
    <property type="entry name" value="MACRO"/>
    <property type="match status" value="1"/>
</dbReference>
<reference evidence="10" key="2">
    <citation type="journal article" date="2023" name="Science">
        <title>Genomic signatures of disease resistance in endangered staghorn corals.</title>
        <authorList>
            <person name="Vollmer S.V."/>
            <person name="Selwyn J.D."/>
            <person name="Despard B.A."/>
            <person name="Roesel C.L."/>
        </authorList>
    </citation>
    <scope>NUCLEOTIDE SEQUENCE</scope>
    <source>
        <strain evidence="10">K2</strain>
    </source>
</reference>
<evidence type="ECO:0000256" key="7">
    <source>
        <dbReference type="SAM" id="MobiDB-lite"/>
    </source>
</evidence>
<feature type="region of interest" description="Disordered" evidence="7">
    <location>
        <begin position="332"/>
        <end position="442"/>
    </location>
</feature>
<feature type="region of interest" description="Disordered" evidence="7">
    <location>
        <begin position="816"/>
        <end position="880"/>
    </location>
</feature>
<dbReference type="InterPro" id="IPR012677">
    <property type="entry name" value="Nucleotide-bd_a/b_plait_sf"/>
</dbReference>
<protein>
    <recommendedName>
        <fullName evidence="3">RING-type E3 ubiquitin transferase</fullName>
        <ecNumber evidence="3">2.3.2.27</ecNumber>
    </recommendedName>
</protein>
<sequence>MAQGFSVSDYSLPAKMQVSAEDLAARRVLVKDLPPRTKEADVIIHFQRKRNGGGEVDSVRMLGEGVAVVTFEKREVAQSVMKMTHKIHDNLLSLEPFHKASPRQVFKRVFGRLDPSTHGKSLTQMQTILHVVQRERNVECKEIPDGFVLCGSLDEIKAVSIALESKLIEERSLTWTSLEEFNHAANVLTESKAVRKSLSTDGSVMGSVSEHDRLKTESSLLTLSSLDGHVEAQKISEKDNDGSSAVNTPFLESCNAYDSVSKTVEPIQSTAPTQENNQLALDERCNIIEGSDCKDRTDLNDDISGSESQYSVLLGDGSAHLSKAKKIKPLNEEEISKRSMENTETKESWDGKSVCKSPEKRKSRELSPQHRKQAPKKCKLIDSHDIQPCEGKLADENRNTIQSSSSTTLASNKAMYQSSSEEENRQVKSNIKDSENRGKQKTNDVDVGVENFEEFVTATNLTIRLFVGDISRQQVDVILCPTNATISCSEGLTKMILDEGGQIIEEEFLRKTKVKDEFKEGYTFITSSGELPSKAILHAVLPLWEPEKQVEKDVKCCIHRCLKDGLMLCSGHRLESIAIPPLGQPTNNIPIEGSAEIITRVVATFSRKIGPFHNGIKEVRVVAENDKSLETFVKSFLSFSFPGETPFFANKRREAKSSLLIRNNAEASNFVSSQTYPEAKCENKAANFNHATGKATEELPDVGSIALNNKAEGNGEIEADLSKQTVRNKDVRKCVSDNQQNAAVNSQGEECEEMISSLANNPVQCTEVATMKAIQEATKTAHPDTIERKVVEEEILGSEHRKEEVTSHIDKEEKEIANAQSSGRAATEISRQPKHGTQSPKIKESLFTKRVGEQFRSRRHGNRDILTNGTHDSPTPSNQRRLVASANCPAKPITSPTVENLLKADLCLGPQGLKLTLEERLGGDSHKNGGPSREERILGEMEQQLSSFLAEGNHDTSLTAGSQQNYNQVIDGIIAAPLPDKQANQPPGEMVWKRDNESLPGFEGSATIAMSFHFYSGIQGTEHPNPGNEYKGTSYKAYLPETNEGKHIFKLLRKAFDARLLFTIVSSTSDGAGCVGLKDIELKTSFARNSRTGYPDPSYLTRVRQQLVAKGIH</sequence>
<feature type="compositionally biased region" description="Polar residues" evidence="7">
    <location>
        <begin position="865"/>
        <end position="880"/>
    </location>
</feature>
<dbReference type="SMART" id="SM00360">
    <property type="entry name" value="RRM"/>
    <property type="match status" value="1"/>
</dbReference>
<evidence type="ECO:0000313" key="11">
    <source>
        <dbReference type="Proteomes" id="UP001249851"/>
    </source>
</evidence>
<name>A0AAD9PY35_ACRCE</name>
<feature type="compositionally biased region" description="Basic and acidic residues" evidence="7">
    <location>
        <begin position="357"/>
        <end position="368"/>
    </location>
</feature>
<dbReference type="Gene3D" id="3.30.390.130">
    <property type="match status" value="1"/>
</dbReference>
<dbReference type="Pfam" id="PF01661">
    <property type="entry name" value="Macro"/>
    <property type="match status" value="1"/>
</dbReference>
<evidence type="ECO:0000256" key="5">
    <source>
        <dbReference type="ARBA" id="ARBA00022723"/>
    </source>
</evidence>
<keyword evidence="4" id="KW-0808">Transferase</keyword>
<dbReference type="Gene3D" id="3.40.220.10">
    <property type="entry name" value="Leucine Aminopeptidase, subunit E, domain 1"/>
    <property type="match status" value="1"/>
</dbReference>
<dbReference type="PROSITE" id="PS50102">
    <property type="entry name" value="RRM"/>
    <property type="match status" value="1"/>
</dbReference>
<dbReference type="InterPro" id="IPR035979">
    <property type="entry name" value="RBD_domain_sf"/>
</dbReference>
<dbReference type="Gene3D" id="3.30.70.330">
    <property type="match status" value="1"/>
</dbReference>